<dbReference type="FunFam" id="3.90.700.10:FF:000002">
    <property type="entry name" value="L-aspartate oxidase"/>
    <property type="match status" value="1"/>
</dbReference>
<accession>A0A7W6R9E7</accession>
<dbReference type="NCBIfam" id="TIGR00551">
    <property type="entry name" value="nadB"/>
    <property type="match status" value="1"/>
</dbReference>
<dbReference type="InterPro" id="IPR037099">
    <property type="entry name" value="Fum_R/Succ_DH_flav-like_C_sf"/>
</dbReference>
<dbReference type="GO" id="GO:0034628">
    <property type="term" value="P:'de novo' NAD+ biosynthetic process from L-aspartate"/>
    <property type="evidence" value="ECO:0007669"/>
    <property type="project" value="TreeGrafter"/>
</dbReference>
<protein>
    <recommendedName>
        <fullName evidence="4 10">L-aspartate oxidase</fullName>
        <ecNumber evidence="4 10">1.4.3.16</ecNumber>
    </recommendedName>
</protein>
<evidence type="ECO:0000256" key="1">
    <source>
        <dbReference type="ARBA" id="ARBA00001974"/>
    </source>
</evidence>
<evidence type="ECO:0000256" key="7">
    <source>
        <dbReference type="ARBA" id="ARBA00022827"/>
    </source>
</evidence>
<evidence type="ECO:0000256" key="3">
    <source>
        <dbReference type="ARBA" id="ARBA00008562"/>
    </source>
</evidence>
<evidence type="ECO:0000256" key="6">
    <source>
        <dbReference type="ARBA" id="ARBA00022642"/>
    </source>
</evidence>
<evidence type="ECO:0000256" key="2">
    <source>
        <dbReference type="ARBA" id="ARBA00004950"/>
    </source>
</evidence>
<dbReference type="Pfam" id="PF00890">
    <property type="entry name" value="FAD_binding_2"/>
    <property type="match status" value="1"/>
</dbReference>
<dbReference type="GO" id="GO:0005737">
    <property type="term" value="C:cytoplasm"/>
    <property type="evidence" value="ECO:0007669"/>
    <property type="project" value="UniProtKB-SubCell"/>
</dbReference>
<evidence type="ECO:0000259" key="12">
    <source>
        <dbReference type="Pfam" id="PF00890"/>
    </source>
</evidence>
<feature type="domain" description="FAD-dependent oxidoreductase 2 FAD-binding" evidence="12">
    <location>
        <begin position="13"/>
        <end position="378"/>
    </location>
</feature>
<comment type="catalytic activity">
    <reaction evidence="9">
        <text>L-aspartate + O2 = iminosuccinate + H2O2</text>
        <dbReference type="Rhea" id="RHEA:25876"/>
        <dbReference type="ChEBI" id="CHEBI:15379"/>
        <dbReference type="ChEBI" id="CHEBI:16240"/>
        <dbReference type="ChEBI" id="CHEBI:29991"/>
        <dbReference type="ChEBI" id="CHEBI:77875"/>
        <dbReference type="EC" id="1.4.3.16"/>
    </reaction>
    <physiologicalReaction direction="left-to-right" evidence="9">
        <dbReference type="Rhea" id="RHEA:25877"/>
    </physiologicalReaction>
</comment>
<evidence type="ECO:0000313" key="14">
    <source>
        <dbReference type="EMBL" id="MBB4239269.1"/>
    </source>
</evidence>
<dbReference type="AlphaFoldDB" id="A0A7W6R9E7"/>
<reference evidence="14 15" key="1">
    <citation type="submission" date="2020-08" db="EMBL/GenBank/DDBJ databases">
        <title>Genomic Encyclopedia of Type Strains, Phase IV (KMG-V): Genome sequencing to study the core and pangenomes of soil and plant-associated prokaryotes.</title>
        <authorList>
            <person name="Whitman W."/>
        </authorList>
    </citation>
    <scope>NUCLEOTIDE SEQUENCE [LARGE SCALE GENOMIC DNA]</scope>
    <source>
        <strain evidence="14 15">SEMIA 4089</strain>
    </source>
</reference>
<dbReference type="RefSeq" id="WP_184473580.1">
    <property type="nucleotide sequence ID" value="NZ_JACIFY010000040.1"/>
</dbReference>
<comment type="subcellular location">
    <subcellularLocation>
        <location evidence="11">Cytoplasm</location>
    </subcellularLocation>
</comment>
<comment type="caution">
    <text evidence="14">The sequence shown here is derived from an EMBL/GenBank/DDBJ whole genome shotgun (WGS) entry which is preliminary data.</text>
</comment>
<dbReference type="InterPro" id="IPR027477">
    <property type="entry name" value="Succ_DH/fumarate_Rdtase_cat_sf"/>
</dbReference>
<dbReference type="InterPro" id="IPR003953">
    <property type="entry name" value="FAD-dep_OxRdtase_2_FAD-bd"/>
</dbReference>
<keyword evidence="5 11" id="KW-0285">Flavoprotein</keyword>
<dbReference type="SUPFAM" id="SSF51905">
    <property type="entry name" value="FAD/NAD(P)-binding domain"/>
    <property type="match status" value="1"/>
</dbReference>
<dbReference type="PANTHER" id="PTHR42716">
    <property type="entry name" value="L-ASPARTATE OXIDASE"/>
    <property type="match status" value="1"/>
</dbReference>
<dbReference type="GO" id="GO:0008734">
    <property type="term" value="F:L-aspartate oxidase activity"/>
    <property type="evidence" value="ECO:0007669"/>
    <property type="project" value="UniProtKB-UniRule"/>
</dbReference>
<keyword evidence="7 11" id="KW-0274">FAD</keyword>
<dbReference type="UniPathway" id="UPA00253">
    <property type="reaction ID" value="UER00326"/>
</dbReference>
<dbReference type="Gene3D" id="3.90.700.10">
    <property type="entry name" value="Succinate dehydrogenase/fumarate reductase flavoprotein, catalytic domain"/>
    <property type="match status" value="1"/>
</dbReference>
<sequence length="519" mass="52861">MTERLDHLSGRTVIVGSGLAGLMTALTLAPEPSVIVTRAALGMETSSAWAQGGIAAGLGADDSAALHLADTLAAGDGLCDPAIAAGITAEAPAAIAALERAGVRFDRNGEGELSLGLEAAHSRRRIVHAEGDGSGAAIVAALVRAVAQTPAISVLEGFEARRILMDGERVAGLLCMSANGAAILPTSKLVLATGGIGGLYEATTNPMGNFGQGIALAARAGADLADMEFVQFHPTALDSRRRPLALVSEAVRGEGALLVNERGDRFMARIPGAELAPRDVVARAISAEIARGGRVFLDARTALGSRFAARFPVIAALCGEAGIDPATDLIPVRPAVHYHMGGVATDANGLSSVSGLWVVGEAASTGLHGANRLASNSLLEAAVMGMRAARDISAMPAGPAGAIFAARLPAPADASLVRPIVSRHLGVLRNAEAIEGAIAALLPLAEGDGPAADPAIVALLIAVFAGLRAESRGAHARTDFQLKLAQADRRRMRLAQALEIARATPPHVFAPLYTLARSA</sequence>
<evidence type="ECO:0000256" key="5">
    <source>
        <dbReference type="ARBA" id="ARBA00022630"/>
    </source>
</evidence>
<comment type="function">
    <text evidence="11">Catalyzes the oxidation of L-aspartate to iminoaspartate.</text>
</comment>
<dbReference type="InterPro" id="IPR036188">
    <property type="entry name" value="FAD/NAD-bd_sf"/>
</dbReference>
<dbReference type="SUPFAM" id="SSF46977">
    <property type="entry name" value="Succinate dehydrogenase/fumarate reductase flavoprotein C-terminal domain"/>
    <property type="match status" value="1"/>
</dbReference>
<proteinExistence type="inferred from homology"/>
<evidence type="ECO:0000259" key="13">
    <source>
        <dbReference type="Pfam" id="PF02910"/>
    </source>
</evidence>
<comment type="pathway">
    <text evidence="2 11">Cofactor biosynthesis; NAD(+) biosynthesis; iminoaspartate from L-aspartate (oxidase route): step 1/1.</text>
</comment>
<name>A0A7W6R9E7_9HYPH</name>
<evidence type="ECO:0000256" key="10">
    <source>
        <dbReference type="NCBIfam" id="TIGR00551"/>
    </source>
</evidence>
<evidence type="ECO:0000313" key="15">
    <source>
        <dbReference type="Proteomes" id="UP000540909"/>
    </source>
</evidence>
<dbReference type="SUPFAM" id="SSF56425">
    <property type="entry name" value="Succinate dehydrogenase/fumarate reductase flavoprotein, catalytic domain"/>
    <property type="match status" value="1"/>
</dbReference>
<dbReference type="PANTHER" id="PTHR42716:SF2">
    <property type="entry name" value="L-ASPARTATE OXIDASE, CHLOROPLASTIC"/>
    <property type="match status" value="1"/>
</dbReference>
<organism evidence="14 15">
    <name type="scientific">Rhizobium esperanzae</name>
    <dbReference type="NCBI Taxonomy" id="1967781"/>
    <lineage>
        <taxon>Bacteria</taxon>
        <taxon>Pseudomonadati</taxon>
        <taxon>Pseudomonadota</taxon>
        <taxon>Alphaproteobacteria</taxon>
        <taxon>Hyphomicrobiales</taxon>
        <taxon>Rhizobiaceae</taxon>
        <taxon>Rhizobium/Agrobacterium group</taxon>
        <taxon>Rhizobium</taxon>
    </lineage>
</organism>
<dbReference type="InterPro" id="IPR015939">
    <property type="entry name" value="Fum_Rdtase/Succ_DH_flav-like_C"/>
</dbReference>
<gene>
    <name evidence="14" type="ORF">GGD57_005891</name>
</gene>
<dbReference type="Gene3D" id="1.20.58.100">
    <property type="entry name" value="Fumarate reductase/succinate dehydrogenase flavoprotein-like, C-terminal domain"/>
    <property type="match status" value="1"/>
</dbReference>
<evidence type="ECO:0000256" key="11">
    <source>
        <dbReference type="RuleBase" id="RU362049"/>
    </source>
</evidence>
<dbReference type="InterPro" id="IPR005288">
    <property type="entry name" value="NadB"/>
</dbReference>
<dbReference type="Proteomes" id="UP000540909">
    <property type="component" value="Unassembled WGS sequence"/>
</dbReference>
<dbReference type="EC" id="1.4.3.16" evidence="4 10"/>
<dbReference type="PRINTS" id="PR00368">
    <property type="entry name" value="FADPNR"/>
</dbReference>
<dbReference type="NCBIfam" id="NF005701">
    <property type="entry name" value="PRK07512.1"/>
    <property type="match status" value="1"/>
</dbReference>
<comment type="similarity">
    <text evidence="3 11">Belongs to the FAD-dependent oxidoreductase 2 family. NadB subfamily.</text>
</comment>
<dbReference type="EMBL" id="JACIFY010000040">
    <property type="protein sequence ID" value="MBB4239269.1"/>
    <property type="molecule type" value="Genomic_DNA"/>
</dbReference>
<feature type="domain" description="Fumarate reductase/succinate dehydrogenase flavoprotein-like C-terminal" evidence="13">
    <location>
        <begin position="457"/>
        <end position="482"/>
    </location>
</feature>
<comment type="cofactor">
    <cofactor evidence="1 11">
        <name>FAD</name>
        <dbReference type="ChEBI" id="CHEBI:57692"/>
    </cofactor>
</comment>
<dbReference type="Pfam" id="PF02910">
    <property type="entry name" value="Succ_DH_flav_C"/>
    <property type="match status" value="1"/>
</dbReference>
<evidence type="ECO:0000256" key="9">
    <source>
        <dbReference type="ARBA" id="ARBA00048305"/>
    </source>
</evidence>
<keyword evidence="8 11" id="KW-0560">Oxidoreductase</keyword>
<dbReference type="Gene3D" id="3.50.50.60">
    <property type="entry name" value="FAD/NAD(P)-binding domain"/>
    <property type="match status" value="1"/>
</dbReference>
<keyword evidence="6 11" id="KW-0662">Pyridine nucleotide biosynthesis</keyword>
<evidence type="ECO:0000256" key="4">
    <source>
        <dbReference type="ARBA" id="ARBA00012173"/>
    </source>
</evidence>
<evidence type="ECO:0000256" key="8">
    <source>
        <dbReference type="ARBA" id="ARBA00023002"/>
    </source>
</evidence>